<evidence type="ECO:0000256" key="1">
    <source>
        <dbReference type="ARBA" id="ARBA00022737"/>
    </source>
</evidence>
<protein>
    <submittedName>
        <fullName evidence="3">Ankyrin repeats (3 copies)</fullName>
    </submittedName>
</protein>
<dbReference type="PANTHER" id="PTHR24188:SF29">
    <property type="entry name" value="GH09064P"/>
    <property type="match status" value="1"/>
</dbReference>
<dbReference type="SMART" id="SM00248">
    <property type="entry name" value="ANK"/>
    <property type="match status" value="5"/>
</dbReference>
<dbReference type="PANTHER" id="PTHR24188">
    <property type="entry name" value="ANKYRIN REPEAT PROTEIN"/>
    <property type="match status" value="1"/>
</dbReference>
<reference evidence="3 4" key="1">
    <citation type="submission" date="2015-11" db="EMBL/GenBank/DDBJ databases">
        <title>Genomic analysis of 38 Legionella species identifies large and diverse effector repertoires.</title>
        <authorList>
            <person name="Burstein D."/>
            <person name="Amaro F."/>
            <person name="Zusman T."/>
            <person name="Lifshitz Z."/>
            <person name="Cohen O."/>
            <person name="Gilbert J.A."/>
            <person name="Pupko T."/>
            <person name="Shuman H.A."/>
            <person name="Segal G."/>
        </authorList>
    </citation>
    <scope>NUCLEOTIDE SEQUENCE [LARGE SCALE GENOMIC DNA]</scope>
    <source>
        <strain evidence="3 4">ATCC 51914</strain>
    </source>
</reference>
<dbReference type="STRING" id="66969.Lwal_2979"/>
<dbReference type="InterPro" id="IPR002110">
    <property type="entry name" value="Ankyrin_rpt"/>
</dbReference>
<dbReference type="EMBL" id="LNZB01000060">
    <property type="protein sequence ID" value="KTD74938.1"/>
    <property type="molecule type" value="Genomic_DNA"/>
</dbReference>
<dbReference type="OrthoDB" id="5630651at2"/>
<evidence type="ECO:0000256" key="2">
    <source>
        <dbReference type="ARBA" id="ARBA00023043"/>
    </source>
</evidence>
<evidence type="ECO:0000313" key="4">
    <source>
        <dbReference type="Proteomes" id="UP000054729"/>
    </source>
</evidence>
<organism evidence="3 4">
    <name type="scientific">Legionella waltersii</name>
    <dbReference type="NCBI Taxonomy" id="66969"/>
    <lineage>
        <taxon>Bacteria</taxon>
        <taxon>Pseudomonadati</taxon>
        <taxon>Pseudomonadota</taxon>
        <taxon>Gammaproteobacteria</taxon>
        <taxon>Legionellales</taxon>
        <taxon>Legionellaceae</taxon>
        <taxon>Legionella</taxon>
    </lineage>
</organism>
<dbReference type="Gene3D" id="1.25.40.20">
    <property type="entry name" value="Ankyrin repeat-containing domain"/>
    <property type="match status" value="1"/>
</dbReference>
<dbReference type="SUPFAM" id="SSF48403">
    <property type="entry name" value="Ankyrin repeat"/>
    <property type="match status" value="1"/>
</dbReference>
<gene>
    <name evidence="3" type="ORF">Lwal_2979</name>
</gene>
<proteinExistence type="predicted"/>
<keyword evidence="1" id="KW-0677">Repeat</keyword>
<dbReference type="InterPro" id="IPR036770">
    <property type="entry name" value="Ankyrin_rpt-contain_sf"/>
</dbReference>
<keyword evidence="4" id="KW-1185">Reference proteome</keyword>
<dbReference type="Pfam" id="PF00023">
    <property type="entry name" value="Ank"/>
    <property type="match status" value="1"/>
</dbReference>
<evidence type="ECO:0000313" key="3">
    <source>
        <dbReference type="EMBL" id="KTD74938.1"/>
    </source>
</evidence>
<comment type="caution">
    <text evidence="3">The sequence shown here is derived from an EMBL/GenBank/DDBJ whole genome shotgun (WGS) entry which is preliminary data.</text>
</comment>
<dbReference type="PATRIC" id="fig|66969.6.peg.3244"/>
<sequence>MPRFPQKNLIKKAIQWQSRFLGETASLNTEEMNEGLCLGLSVWRLYCTLTGKYDEYEKLLKLIDESEPESGDLSAETHKAYETVIQNSLWLHRLLAVESGAIQDRMAGALEALFKRQGEPFPLTYHHHFSGVLTVEEIKATLVNYLTTDPKVQKGVGFTLSIHNHAISMTRVGNLIEVVDPETGVVIPIEIPQKDTPQESAAELTKIVNDLFEKVLSDALNFDDPNYEGTYHEVRMHVYSRLQDPKTRPTIYPSTSEQLKAIYSKRTDTLGEQDKHTNSTALSQAVQNGDKELVRYLEATLGPDKLEACKPRAFKAAVSSGKIGFVERYYKKEFVDKNTLIKAFYRGDLNVIHFLLEKGHRFETEAFNYLLAQAAKEDQGYTFSLLLEYYDKYNNNPTQLTNPIHVKVQQKKSDGPMPLMNIAARYNSVEVMRLLIARGVDLAQTDDFGKNCLHYLSTQQVDLFAQIAMKNPDLLTPDKGKVAEQPFYRVLKAGGKLSERLFPLLAQKGKWYEAYLIALMLNNQVMIKKCQENISFADMLTRDINSKKSMGVFIELCKTQELPDQRIHPFIQALSGLNYSEQEANTLHHIYLLALANNKLDIITNVLKTGKMNPNALFLESPHLHINPGVLLSQNSSAFELVAKNVDMTQLSQEQLVDFYLIALRYKQTDLCVAINKHIKDKNTLFAESQRCHIDPNQLFAKDGALFNQMIGHINLADLKPEALNQVYKLGLLHNHQNSYRKCILLLKENSLYLSRTDDLDLCYENKNTALFKELFLAKNAGEEWCKKMFIKALRDDNYEVADAILGKYPEIVNAEVDTIRGTPLPPLRVAIVEKNVERCKFLLSHHANPYTKWGLSQTLMKEGQLVAELKPLFDSYEKNIAQMQGEFSAVFDQLVAFKKWNLTKKYGIFGDYENVITLNMNGKKIVLPREVKEILAVMQKSEGEVRIPVLKSLIMDMSATIESMPDKVLPAALKSTLKTTINSSNAQLAAIESSKFSPDPFVFTSYKETLKQVKPSAENRNDSALGASI</sequence>
<dbReference type="AlphaFoldDB" id="A0A0W1A0T4"/>
<dbReference type="RefSeq" id="WP_058481582.1">
    <property type="nucleotide sequence ID" value="NZ_CAAAIQ010000022.1"/>
</dbReference>
<dbReference type="Proteomes" id="UP000054729">
    <property type="component" value="Unassembled WGS sequence"/>
</dbReference>
<accession>A0A0W1A0T4</accession>
<name>A0A0W1A0T4_9GAMM</name>
<keyword evidence="2" id="KW-0040">ANK repeat</keyword>